<comment type="caution">
    <text evidence="1">The sequence shown here is derived from an EMBL/GenBank/DDBJ whole genome shotgun (WGS) entry which is preliminary data.</text>
</comment>
<evidence type="ECO:0000313" key="2">
    <source>
        <dbReference type="Proteomes" id="UP000600918"/>
    </source>
</evidence>
<dbReference type="Proteomes" id="UP000600918">
    <property type="component" value="Unassembled WGS sequence"/>
</dbReference>
<accession>A0A834KD14</accession>
<keyword evidence="2" id="KW-1185">Reference proteome</keyword>
<organism evidence="1 2">
    <name type="scientific">Vespula pensylvanica</name>
    <name type="common">Western yellow jacket</name>
    <name type="synonym">Wasp</name>
    <dbReference type="NCBI Taxonomy" id="30213"/>
    <lineage>
        <taxon>Eukaryota</taxon>
        <taxon>Metazoa</taxon>
        <taxon>Ecdysozoa</taxon>
        <taxon>Arthropoda</taxon>
        <taxon>Hexapoda</taxon>
        <taxon>Insecta</taxon>
        <taxon>Pterygota</taxon>
        <taxon>Neoptera</taxon>
        <taxon>Endopterygota</taxon>
        <taxon>Hymenoptera</taxon>
        <taxon>Apocrita</taxon>
        <taxon>Aculeata</taxon>
        <taxon>Vespoidea</taxon>
        <taxon>Vespidae</taxon>
        <taxon>Vespinae</taxon>
        <taxon>Vespula</taxon>
    </lineage>
</organism>
<sequence>MAQNDNLKLFINKNSKNYTINNQSIIRRLETSTDPLNIDNPNTKHDATKKRQFNTLNSYVADLNDQHDKWLSKIPPKLPSTRVEAQIIVPLIDLWKEIAKDEYTLKQLKDNHVKVQVNAFDTYRKLRP</sequence>
<gene>
    <name evidence="1" type="ORF">H0235_015162</name>
</gene>
<dbReference type="EMBL" id="JACSDY010000016">
    <property type="protein sequence ID" value="KAF7404468.1"/>
    <property type="molecule type" value="Genomic_DNA"/>
</dbReference>
<dbReference type="AlphaFoldDB" id="A0A834KD14"/>
<reference evidence="1" key="1">
    <citation type="journal article" date="2020" name="G3 (Bethesda)">
        <title>High-Quality Assemblies for Three Invasive Social Wasps from the &lt;i&gt;Vespula&lt;/i&gt; Genus.</title>
        <authorList>
            <person name="Harrop T.W.R."/>
            <person name="Guhlin J."/>
            <person name="McLaughlin G.M."/>
            <person name="Permina E."/>
            <person name="Stockwell P."/>
            <person name="Gilligan J."/>
            <person name="Le Lec M.F."/>
            <person name="Gruber M.A.M."/>
            <person name="Quinn O."/>
            <person name="Lovegrove M."/>
            <person name="Duncan E.J."/>
            <person name="Remnant E.J."/>
            <person name="Van Eeckhoven J."/>
            <person name="Graham B."/>
            <person name="Knapp R.A."/>
            <person name="Langford K.W."/>
            <person name="Kronenberg Z."/>
            <person name="Press M.O."/>
            <person name="Eacker S.M."/>
            <person name="Wilson-Rankin E.E."/>
            <person name="Purcell J."/>
            <person name="Lester P.J."/>
            <person name="Dearden P.K."/>
        </authorList>
    </citation>
    <scope>NUCLEOTIDE SEQUENCE</scope>
    <source>
        <strain evidence="1">Volc-1</strain>
    </source>
</reference>
<evidence type="ECO:0000313" key="1">
    <source>
        <dbReference type="EMBL" id="KAF7404468.1"/>
    </source>
</evidence>
<proteinExistence type="predicted"/>
<protein>
    <submittedName>
        <fullName evidence="1">Uncharacterized protein</fullName>
    </submittedName>
</protein>
<name>A0A834KD14_VESPE</name>